<organism evidence="1 2">
    <name type="scientific">Candidatus Nitrosymbiomonas proteolyticus</name>
    <dbReference type="NCBI Taxonomy" id="2608984"/>
    <lineage>
        <taxon>Bacteria</taxon>
        <taxon>Bacillati</taxon>
        <taxon>Armatimonadota</taxon>
        <taxon>Armatimonadota incertae sedis</taxon>
        <taxon>Candidatus Nitrosymbiomonas</taxon>
    </lineage>
</organism>
<dbReference type="EMBL" id="AP021858">
    <property type="protein sequence ID" value="BBO24370.1"/>
    <property type="molecule type" value="Genomic_DNA"/>
</dbReference>
<protein>
    <submittedName>
        <fullName evidence="1">Uncharacterized protein</fullName>
    </submittedName>
</protein>
<name>A0A809RA58_9BACT</name>
<evidence type="ECO:0000313" key="2">
    <source>
        <dbReference type="Proteomes" id="UP000662873"/>
    </source>
</evidence>
<dbReference type="Proteomes" id="UP000662873">
    <property type="component" value="Chromosome"/>
</dbReference>
<accession>A0A809RA58</accession>
<dbReference type="AlphaFoldDB" id="A0A809RA58"/>
<sequence>MNAQASTKQSIVNDILTYMKECGGSAREWYVGIATNATNRLFSDHGVNESNGAWIYRTADSSDDAREIEQYFINRVGTDGGSGGGDGFTKMVYAYKKSTASRP</sequence>
<proteinExistence type="predicted"/>
<dbReference type="KEGG" id="npy:NPRO_19650"/>
<evidence type="ECO:0000313" key="1">
    <source>
        <dbReference type="EMBL" id="BBO24370.1"/>
    </source>
</evidence>
<reference evidence="1" key="1">
    <citation type="journal article" name="DNA Res.">
        <title>The physiological potential of anammox bacteria as revealed by their core genome structure.</title>
        <authorList>
            <person name="Okubo T."/>
            <person name="Toyoda A."/>
            <person name="Fukuhara K."/>
            <person name="Uchiyama I."/>
            <person name="Harigaya Y."/>
            <person name="Kuroiwa M."/>
            <person name="Suzuki T."/>
            <person name="Murakami Y."/>
            <person name="Suwa Y."/>
            <person name="Takami H."/>
        </authorList>
    </citation>
    <scope>NUCLEOTIDE SEQUENCE</scope>
    <source>
        <strain evidence="1">317325-2</strain>
    </source>
</reference>
<gene>
    <name evidence="1" type="ORF">NPRO_19650</name>
</gene>